<evidence type="ECO:0000256" key="3">
    <source>
        <dbReference type="ARBA" id="ARBA00022538"/>
    </source>
</evidence>
<protein>
    <submittedName>
        <fullName evidence="7">Uncharacterized protein</fullName>
    </submittedName>
</protein>
<evidence type="ECO:0000256" key="1">
    <source>
        <dbReference type="ARBA" id="ARBA00004141"/>
    </source>
</evidence>
<keyword evidence="4" id="KW-0630">Potassium</keyword>
<keyword evidence="8" id="KW-1185">Reference proteome</keyword>
<dbReference type="EMBL" id="KB870975">
    <property type="protein sequence ID" value="EOA12024.1"/>
    <property type="molecule type" value="Genomic_DNA"/>
</dbReference>
<organism evidence="7 8">
    <name type="scientific">Capsella rubella</name>
    <dbReference type="NCBI Taxonomy" id="81985"/>
    <lineage>
        <taxon>Eukaryota</taxon>
        <taxon>Viridiplantae</taxon>
        <taxon>Streptophyta</taxon>
        <taxon>Embryophyta</taxon>
        <taxon>Tracheophyta</taxon>
        <taxon>Spermatophyta</taxon>
        <taxon>Magnoliopsida</taxon>
        <taxon>eudicotyledons</taxon>
        <taxon>Gunneridae</taxon>
        <taxon>Pentapetalae</taxon>
        <taxon>rosids</taxon>
        <taxon>malvids</taxon>
        <taxon>Brassicales</taxon>
        <taxon>Brassicaceae</taxon>
        <taxon>Camelineae</taxon>
        <taxon>Capsella</taxon>
    </lineage>
</organism>
<keyword evidence="5" id="KW-0406">Ion transport</keyword>
<dbReference type="Proteomes" id="UP000029121">
    <property type="component" value="Unassembled WGS sequence"/>
</dbReference>
<keyword evidence="6" id="KW-1133">Transmembrane helix</keyword>
<dbReference type="PANTHER" id="PTHR32468:SF17">
    <property type="entry name" value="CATION_H(+) ANTIPORTER 4"/>
    <property type="match status" value="1"/>
</dbReference>
<keyword evidence="3" id="KW-0633">Potassium transport</keyword>
<reference evidence="8" key="1">
    <citation type="journal article" date="2013" name="Nat. Genet.">
        <title>The Capsella rubella genome and the genomic consequences of rapid mating system evolution.</title>
        <authorList>
            <person name="Slotte T."/>
            <person name="Hazzouri K.M."/>
            <person name="Agren J.A."/>
            <person name="Koenig D."/>
            <person name="Maumus F."/>
            <person name="Guo Y.L."/>
            <person name="Steige K."/>
            <person name="Platts A.E."/>
            <person name="Escobar J.S."/>
            <person name="Newman L.K."/>
            <person name="Wang W."/>
            <person name="Mandakova T."/>
            <person name="Vello E."/>
            <person name="Smith L.M."/>
            <person name="Henz S.R."/>
            <person name="Steffen J."/>
            <person name="Takuno S."/>
            <person name="Brandvain Y."/>
            <person name="Coop G."/>
            <person name="Andolfatto P."/>
            <person name="Hu T.T."/>
            <person name="Blanchette M."/>
            <person name="Clark R.M."/>
            <person name="Quesneville H."/>
            <person name="Nordborg M."/>
            <person name="Gaut B.S."/>
            <person name="Lysak M.A."/>
            <person name="Jenkins J."/>
            <person name="Grimwood J."/>
            <person name="Chapman J."/>
            <person name="Prochnik S."/>
            <person name="Shu S."/>
            <person name="Rokhsar D."/>
            <person name="Schmutz J."/>
            <person name="Weigel D."/>
            <person name="Wright S.I."/>
        </authorList>
    </citation>
    <scope>NUCLEOTIDE SEQUENCE [LARGE SCALE GENOMIC DNA]</scope>
    <source>
        <strain evidence="8">cv. Monte Gargano</strain>
    </source>
</reference>
<keyword evidence="6" id="KW-0472">Membrane</keyword>
<evidence type="ECO:0000256" key="4">
    <source>
        <dbReference type="ARBA" id="ARBA00022958"/>
    </source>
</evidence>
<proteinExistence type="predicted"/>
<dbReference type="GO" id="GO:0098662">
    <property type="term" value="P:inorganic cation transmembrane transport"/>
    <property type="evidence" value="ECO:0007669"/>
    <property type="project" value="TreeGrafter"/>
</dbReference>
<dbReference type="PANTHER" id="PTHR32468">
    <property type="entry name" value="CATION/H + ANTIPORTER"/>
    <property type="match status" value="1"/>
</dbReference>
<feature type="transmembrane region" description="Helical" evidence="6">
    <location>
        <begin position="24"/>
        <end position="46"/>
    </location>
</feature>
<evidence type="ECO:0000313" key="7">
    <source>
        <dbReference type="EMBL" id="EOA12024.1"/>
    </source>
</evidence>
<keyword evidence="6" id="KW-0812">Transmembrane</keyword>
<dbReference type="AlphaFoldDB" id="R0G6C9"/>
<keyword evidence="2" id="KW-0813">Transport</keyword>
<feature type="non-terminal residue" evidence="7">
    <location>
        <position position="1"/>
    </location>
</feature>
<dbReference type="GO" id="GO:0006885">
    <property type="term" value="P:regulation of pH"/>
    <property type="evidence" value="ECO:0007669"/>
    <property type="project" value="TreeGrafter"/>
</dbReference>
<evidence type="ECO:0000256" key="5">
    <source>
        <dbReference type="ARBA" id="ARBA00023065"/>
    </source>
</evidence>
<evidence type="ECO:0000313" key="8">
    <source>
        <dbReference type="Proteomes" id="UP000029121"/>
    </source>
</evidence>
<dbReference type="InterPro" id="IPR050794">
    <property type="entry name" value="CPA2_transporter"/>
</dbReference>
<accession>R0G6C9</accession>
<evidence type="ECO:0000256" key="6">
    <source>
        <dbReference type="SAM" id="Phobius"/>
    </source>
</evidence>
<dbReference type="GO" id="GO:0012505">
    <property type="term" value="C:endomembrane system"/>
    <property type="evidence" value="ECO:0007669"/>
    <property type="project" value="TreeGrafter"/>
</dbReference>
<dbReference type="eggNOG" id="KOG1650">
    <property type="taxonomic scope" value="Eukaryota"/>
</dbReference>
<sequence length="91" mass="10244">DEKTRLGSVFIGDVVVGNRPLKRALTVVSFICFAIYIFRPLMFFIVKRTPSGRPVKKFYIYAIIILVFGSAILADWCKQSIFIGPFILGLA</sequence>
<dbReference type="Gene3D" id="1.20.1530.20">
    <property type="match status" value="1"/>
</dbReference>
<dbReference type="GO" id="GO:0006813">
    <property type="term" value="P:potassium ion transport"/>
    <property type="evidence" value="ECO:0007669"/>
    <property type="project" value="UniProtKB-KW"/>
</dbReference>
<comment type="subcellular location">
    <subcellularLocation>
        <location evidence="1">Membrane</location>
        <topology evidence="1">Multi-pass membrane protein</topology>
    </subcellularLocation>
</comment>
<name>R0G6C9_9BRAS</name>
<dbReference type="GO" id="GO:0016020">
    <property type="term" value="C:membrane"/>
    <property type="evidence" value="ECO:0007669"/>
    <property type="project" value="UniProtKB-SubCell"/>
</dbReference>
<evidence type="ECO:0000256" key="2">
    <source>
        <dbReference type="ARBA" id="ARBA00022448"/>
    </source>
</evidence>
<dbReference type="InterPro" id="IPR038770">
    <property type="entry name" value="Na+/solute_symporter_sf"/>
</dbReference>
<feature type="transmembrane region" description="Helical" evidence="6">
    <location>
        <begin position="58"/>
        <end position="76"/>
    </location>
</feature>
<feature type="non-terminal residue" evidence="7">
    <location>
        <position position="91"/>
    </location>
</feature>
<gene>
    <name evidence="7" type="ORF">CARUB_v100080402mg</name>
</gene>